<proteinExistence type="predicted"/>
<dbReference type="PANTHER" id="PTHR42899:SF1">
    <property type="entry name" value="SPERMATOGENESIS-ASSOCIATED PROTEIN 20"/>
    <property type="match status" value="1"/>
</dbReference>
<evidence type="ECO:0000313" key="1">
    <source>
        <dbReference type="EMBL" id="KAL0179402.1"/>
    </source>
</evidence>
<accession>A0ABD0PZI4</accession>
<keyword evidence="2" id="KW-1185">Reference proteome</keyword>
<comment type="caution">
    <text evidence="1">The sequence shown here is derived from an EMBL/GenBank/DDBJ whole genome shotgun (WGS) entry which is preliminary data.</text>
</comment>
<dbReference type="Proteomes" id="UP001529510">
    <property type="component" value="Unassembled WGS sequence"/>
</dbReference>
<dbReference type="InterPro" id="IPR024705">
    <property type="entry name" value="Ssp411"/>
</dbReference>
<sequence length="58" mass="6370">GQNVLIVRYSVELTAAHFGISVDRLSNLLSDARAKLAGVRRTRPPPHLDTKMLASWNG</sequence>
<organism evidence="1 2">
    <name type="scientific">Cirrhinus mrigala</name>
    <name type="common">Mrigala</name>
    <dbReference type="NCBI Taxonomy" id="683832"/>
    <lineage>
        <taxon>Eukaryota</taxon>
        <taxon>Metazoa</taxon>
        <taxon>Chordata</taxon>
        <taxon>Craniata</taxon>
        <taxon>Vertebrata</taxon>
        <taxon>Euteleostomi</taxon>
        <taxon>Actinopterygii</taxon>
        <taxon>Neopterygii</taxon>
        <taxon>Teleostei</taxon>
        <taxon>Ostariophysi</taxon>
        <taxon>Cypriniformes</taxon>
        <taxon>Cyprinidae</taxon>
        <taxon>Labeoninae</taxon>
        <taxon>Labeonini</taxon>
        <taxon>Cirrhinus</taxon>
    </lineage>
</organism>
<dbReference type="AlphaFoldDB" id="A0ABD0PZI4"/>
<protein>
    <submittedName>
        <fullName evidence="1">Uncharacterized protein</fullName>
    </submittedName>
</protein>
<evidence type="ECO:0000313" key="2">
    <source>
        <dbReference type="Proteomes" id="UP001529510"/>
    </source>
</evidence>
<dbReference type="PANTHER" id="PTHR42899">
    <property type="entry name" value="SPERMATOGENESIS-ASSOCIATED PROTEIN 20"/>
    <property type="match status" value="1"/>
</dbReference>
<dbReference type="EMBL" id="JAMKFB020000012">
    <property type="protein sequence ID" value="KAL0179402.1"/>
    <property type="molecule type" value="Genomic_DNA"/>
</dbReference>
<feature type="non-terminal residue" evidence="1">
    <location>
        <position position="1"/>
    </location>
</feature>
<name>A0ABD0PZI4_CIRMR</name>
<gene>
    <name evidence="1" type="ORF">M9458_024844</name>
</gene>
<reference evidence="1 2" key="1">
    <citation type="submission" date="2024-05" db="EMBL/GenBank/DDBJ databases">
        <title>Genome sequencing and assembly of Indian major carp, Cirrhinus mrigala (Hamilton, 1822).</title>
        <authorList>
            <person name="Mohindra V."/>
            <person name="Chowdhury L.M."/>
            <person name="Lal K."/>
            <person name="Jena J.K."/>
        </authorList>
    </citation>
    <scope>NUCLEOTIDE SEQUENCE [LARGE SCALE GENOMIC DNA]</scope>
    <source>
        <strain evidence="1">CM1030</strain>
        <tissue evidence="1">Blood</tissue>
    </source>
</reference>
<feature type="non-terminal residue" evidence="1">
    <location>
        <position position="58"/>
    </location>
</feature>